<reference evidence="3 4" key="1">
    <citation type="submission" date="2020-02" db="EMBL/GenBank/DDBJ databases">
        <title>Balneolaceae bacterium YR4-1, complete genome.</title>
        <authorList>
            <person name="Li Y."/>
            <person name="Wu S."/>
        </authorList>
    </citation>
    <scope>NUCLEOTIDE SEQUENCE [LARGE SCALE GENOMIC DNA]</scope>
    <source>
        <strain evidence="3 4">YR4-1</strain>
    </source>
</reference>
<feature type="signal peptide" evidence="1">
    <location>
        <begin position="1"/>
        <end position="19"/>
    </location>
</feature>
<evidence type="ECO:0000313" key="4">
    <source>
        <dbReference type="Proteomes" id="UP000473278"/>
    </source>
</evidence>
<protein>
    <submittedName>
        <fullName evidence="3">Outer membrane lipoprotein-sorting protein</fullName>
    </submittedName>
</protein>
<sequence length="254" mass="29552">MIFRLSLLLLFLIPSFVGAQNIEDDPEARKIFEEVDQRRNKINSEQADMRMVIFDSRGNTRERDLLSFSMNDGEISKSLLIFESPANVRGTAFLSISEGSEEVQKLYLPALGQIQIISAAEKGDRFMGSDFTYEDLGDQDPEDYEFELRSKSDSTYVLRAEKTESSEYNYLNFYIDPERYVLQKIEYFNDDGQMIKRLEASGYSEVLDEVWQPGKMIMYDLRNDRKTELSWSDRNVNASIPGWRFTERGLRRGL</sequence>
<gene>
    <name evidence="3" type="ORF">G3570_03785</name>
</gene>
<name>A0A6M1SUD3_9BACT</name>
<dbReference type="RefSeq" id="WP_165139308.1">
    <property type="nucleotide sequence ID" value="NZ_JAALLT010000001.1"/>
</dbReference>
<comment type="caution">
    <text evidence="3">The sequence shown here is derived from an EMBL/GenBank/DDBJ whole genome shotgun (WGS) entry which is preliminary data.</text>
</comment>
<feature type="domain" description="Uncharacterized protein TP-0789" evidence="2">
    <location>
        <begin position="76"/>
        <end position="252"/>
    </location>
</feature>
<keyword evidence="4" id="KW-1185">Reference proteome</keyword>
<evidence type="ECO:0000313" key="3">
    <source>
        <dbReference type="EMBL" id="NGP75738.1"/>
    </source>
</evidence>
<evidence type="ECO:0000259" key="2">
    <source>
        <dbReference type="Pfam" id="PF17131"/>
    </source>
</evidence>
<keyword evidence="1" id="KW-0732">Signal</keyword>
<dbReference type="CDD" id="cd16329">
    <property type="entry name" value="LolA_like"/>
    <property type="match status" value="1"/>
</dbReference>
<dbReference type="Proteomes" id="UP000473278">
    <property type="component" value="Unassembled WGS sequence"/>
</dbReference>
<dbReference type="Pfam" id="PF17131">
    <property type="entry name" value="LolA_like"/>
    <property type="match status" value="1"/>
</dbReference>
<accession>A0A6M1SUD3</accession>
<keyword evidence="3" id="KW-0449">Lipoprotein</keyword>
<dbReference type="Gene3D" id="2.50.20.10">
    <property type="entry name" value="Lipoprotein localisation LolA/LolB/LppX"/>
    <property type="match status" value="1"/>
</dbReference>
<dbReference type="AlphaFoldDB" id="A0A6M1SUD3"/>
<organism evidence="3 4">
    <name type="scientific">Halalkalibaculum roseum</name>
    <dbReference type="NCBI Taxonomy" id="2709311"/>
    <lineage>
        <taxon>Bacteria</taxon>
        <taxon>Pseudomonadati</taxon>
        <taxon>Balneolota</taxon>
        <taxon>Balneolia</taxon>
        <taxon>Balneolales</taxon>
        <taxon>Balneolaceae</taxon>
        <taxon>Halalkalibaculum</taxon>
    </lineage>
</organism>
<feature type="chain" id="PRO_5026991125" evidence="1">
    <location>
        <begin position="20"/>
        <end position="254"/>
    </location>
</feature>
<evidence type="ECO:0000256" key="1">
    <source>
        <dbReference type="SAM" id="SignalP"/>
    </source>
</evidence>
<dbReference type="EMBL" id="JAALLT010000001">
    <property type="protein sequence ID" value="NGP75738.1"/>
    <property type="molecule type" value="Genomic_DNA"/>
</dbReference>
<proteinExistence type="predicted"/>
<dbReference type="InterPro" id="IPR033399">
    <property type="entry name" value="TP_0789-like"/>
</dbReference>